<proteinExistence type="inferred from homology"/>
<gene>
    <name evidence="11" type="ORF">H310_10560</name>
</gene>
<evidence type="ECO:0000313" key="11">
    <source>
        <dbReference type="EMBL" id="ETV96413.1"/>
    </source>
</evidence>
<dbReference type="AlphaFoldDB" id="A0A024TQY8"/>
<dbReference type="VEuPathDB" id="FungiDB:H310_10560"/>
<sequence length="294" mass="32237">MLDQVTTTTKPRWREPAIDFVAGSLGGFCAKFVEFPLDTVKVQLQTQAPRGGSGRSVSAFHQILSLVQREGPAVLYRGLPMPLVGTMVETACLFATFGQVKTVLFGPRIEPLTTREIAAAGGVSGCAISFILTPIELIKCRMQVTTKSRYANTGDCIAQSFQRDGLRGLFKGIVPTMWREIPGTAAWFATYHATLDYLRHGKDEKLDWDVIAAGALSGIAYNGAFYPADTVKSLVQTSPTHRRSMDVVNEVYALHGVKGFYRGLCPTVFRAIPANAVLFYTYEEIRSVFSRALP</sequence>
<dbReference type="InterPro" id="IPR050567">
    <property type="entry name" value="Mitochondrial_Carrier"/>
</dbReference>
<evidence type="ECO:0000256" key="2">
    <source>
        <dbReference type="ARBA" id="ARBA00006375"/>
    </source>
</evidence>
<dbReference type="EMBL" id="KI913977">
    <property type="protein sequence ID" value="ETV96413.1"/>
    <property type="molecule type" value="Genomic_DNA"/>
</dbReference>
<evidence type="ECO:0000256" key="7">
    <source>
        <dbReference type="ARBA" id="ARBA00023128"/>
    </source>
</evidence>
<evidence type="ECO:0000256" key="5">
    <source>
        <dbReference type="ARBA" id="ARBA00022737"/>
    </source>
</evidence>
<evidence type="ECO:0000256" key="3">
    <source>
        <dbReference type="ARBA" id="ARBA00022448"/>
    </source>
</evidence>
<evidence type="ECO:0000256" key="10">
    <source>
        <dbReference type="RuleBase" id="RU000488"/>
    </source>
</evidence>
<evidence type="ECO:0000256" key="8">
    <source>
        <dbReference type="ARBA" id="ARBA00023136"/>
    </source>
</evidence>
<organism evidence="11">
    <name type="scientific">Aphanomyces invadans</name>
    <dbReference type="NCBI Taxonomy" id="157072"/>
    <lineage>
        <taxon>Eukaryota</taxon>
        <taxon>Sar</taxon>
        <taxon>Stramenopiles</taxon>
        <taxon>Oomycota</taxon>
        <taxon>Saprolegniomycetes</taxon>
        <taxon>Saprolegniales</taxon>
        <taxon>Verrucalvaceae</taxon>
        <taxon>Aphanomyces</taxon>
    </lineage>
</organism>
<reference evidence="11" key="1">
    <citation type="submission" date="2013-12" db="EMBL/GenBank/DDBJ databases">
        <title>The Genome Sequence of Aphanomyces invadans NJM9701.</title>
        <authorList>
            <consortium name="The Broad Institute Genomics Platform"/>
            <person name="Russ C."/>
            <person name="Tyler B."/>
            <person name="van West P."/>
            <person name="Dieguez-Uribeondo J."/>
            <person name="Young S.K."/>
            <person name="Zeng Q."/>
            <person name="Gargeya S."/>
            <person name="Fitzgerald M."/>
            <person name="Abouelleil A."/>
            <person name="Alvarado L."/>
            <person name="Chapman S.B."/>
            <person name="Gainer-Dewar J."/>
            <person name="Goldberg J."/>
            <person name="Griggs A."/>
            <person name="Gujja S."/>
            <person name="Hansen M."/>
            <person name="Howarth C."/>
            <person name="Imamovic A."/>
            <person name="Ireland A."/>
            <person name="Larimer J."/>
            <person name="McCowan C."/>
            <person name="Murphy C."/>
            <person name="Pearson M."/>
            <person name="Poon T.W."/>
            <person name="Priest M."/>
            <person name="Roberts A."/>
            <person name="Saif S."/>
            <person name="Shea T."/>
            <person name="Sykes S."/>
            <person name="Wortman J."/>
            <person name="Nusbaum C."/>
            <person name="Birren B."/>
        </authorList>
    </citation>
    <scope>NUCLEOTIDE SEQUENCE [LARGE SCALE GENOMIC DNA]</scope>
    <source>
        <strain evidence="11">NJM9701</strain>
    </source>
</reference>
<dbReference type="OrthoDB" id="14252at2759"/>
<protein>
    <submittedName>
        <fullName evidence="11">Uncharacterized protein</fullName>
    </submittedName>
</protein>
<dbReference type="GO" id="GO:1990575">
    <property type="term" value="P:mitochondrial L-ornithine transmembrane transport"/>
    <property type="evidence" value="ECO:0007669"/>
    <property type="project" value="TreeGrafter"/>
</dbReference>
<dbReference type="GO" id="GO:0031966">
    <property type="term" value="C:mitochondrial membrane"/>
    <property type="evidence" value="ECO:0007669"/>
    <property type="project" value="UniProtKB-SubCell"/>
</dbReference>
<dbReference type="GO" id="GO:0000064">
    <property type="term" value="F:L-ornithine transmembrane transporter activity"/>
    <property type="evidence" value="ECO:0007669"/>
    <property type="project" value="TreeGrafter"/>
</dbReference>
<name>A0A024TQY8_9STRA</name>
<feature type="repeat" description="Solcar" evidence="9">
    <location>
        <begin position="205"/>
        <end position="288"/>
    </location>
</feature>
<dbReference type="InterPro" id="IPR023395">
    <property type="entry name" value="MCP_dom_sf"/>
</dbReference>
<keyword evidence="6" id="KW-1133">Transmembrane helix</keyword>
<evidence type="ECO:0000256" key="9">
    <source>
        <dbReference type="PROSITE-ProRule" id="PRU00282"/>
    </source>
</evidence>
<dbReference type="SUPFAM" id="SSF103506">
    <property type="entry name" value="Mitochondrial carrier"/>
    <property type="match status" value="1"/>
</dbReference>
<dbReference type="Pfam" id="PF00153">
    <property type="entry name" value="Mito_carr"/>
    <property type="match status" value="3"/>
</dbReference>
<comment type="similarity">
    <text evidence="2 10">Belongs to the mitochondrial carrier (TC 2.A.29) family.</text>
</comment>
<dbReference type="InterPro" id="IPR018108">
    <property type="entry name" value="MCP_transmembrane"/>
</dbReference>
<keyword evidence="7" id="KW-0496">Mitochondrion</keyword>
<feature type="repeat" description="Solcar" evidence="9">
    <location>
        <begin position="14"/>
        <end position="103"/>
    </location>
</feature>
<dbReference type="PROSITE" id="PS50920">
    <property type="entry name" value="SOLCAR"/>
    <property type="match status" value="3"/>
</dbReference>
<evidence type="ECO:0000256" key="6">
    <source>
        <dbReference type="ARBA" id="ARBA00022989"/>
    </source>
</evidence>
<keyword evidence="8 9" id="KW-0472">Membrane</keyword>
<dbReference type="GeneID" id="20087610"/>
<keyword evidence="3 10" id="KW-0813">Transport</keyword>
<keyword evidence="4 9" id="KW-0812">Transmembrane</keyword>
<evidence type="ECO:0000256" key="4">
    <source>
        <dbReference type="ARBA" id="ARBA00022692"/>
    </source>
</evidence>
<dbReference type="eggNOG" id="KOG0758">
    <property type="taxonomic scope" value="Eukaryota"/>
</dbReference>
<dbReference type="Gene3D" id="1.50.40.10">
    <property type="entry name" value="Mitochondrial carrier domain"/>
    <property type="match status" value="1"/>
</dbReference>
<dbReference type="PANTHER" id="PTHR45624">
    <property type="entry name" value="MITOCHONDRIAL BASIC AMINO ACIDS TRANSPORTER-RELATED"/>
    <property type="match status" value="1"/>
</dbReference>
<keyword evidence="5" id="KW-0677">Repeat</keyword>
<accession>A0A024TQY8</accession>
<feature type="repeat" description="Solcar" evidence="9">
    <location>
        <begin position="112"/>
        <end position="197"/>
    </location>
</feature>
<dbReference type="PANTHER" id="PTHR45624:SF12">
    <property type="entry name" value="MITOCHONDRIAL ORNITHINE TRANSPORTER 1"/>
    <property type="match status" value="1"/>
</dbReference>
<evidence type="ECO:0000256" key="1">
    <source>
        <dbReference type="ARBA" id="ARBA00004225"/>
    </source>
</evidence>
<dbReference type="RefSeq" id="XP_008875205.1">
    <property type="nucleotide sequence ID" value="XM_008876983.1"/>
</dbReference>
<dbReference type="STRING" id="157072.A0A024TQY8"/>
<comment type="subcellular location">
    <subcellularLocation>
        <location evidence="1">Mitochondrion membrane</location>
        <topology evidence="1">Multi-pass membrane protein</topology>
    </subcellularLocation>
</comment>